<feature type="repeat" description="ANK" evidence="3">
    <location>
        <begin position="366"/>
        <end position="398"/>
    </location>
</feature>
<feature type="repeat" description="ANK" evidence="3">
    <location>
        <begin position="430"/>
        <end position="462"/>
    </location>
</feature>
<dbReference type="Pfam" id="PF12796">
    <property type="entry name" value="Ank_2"/>
    <property type="match status" value="1"/>
</dbReference>
<accession>A0A1J9RGK8</accession>
<organism evidence="5 6">
    <name type="scientific">Diplodia corticola</name>
    <dbReference type="NCBI Taxonomy" id="236234"/>
    <lineage>
        <taxon>Eukaryota</taxon>
        <taxon>Fungi</taxon>
        <taxon>Dikarya</taxon>
        <taxon>Ascomycota</taxon>
        <taxon>Pezizomycotina</taxon>
        <taxon>Dothideomycetes</taxon>
        <taxon>Dothideomycetes incertae sedis</taxon>
        <taxon>Botryosphaeriales</taxon>
        <taxon>Botryosphaeriaceae</taxon>
        <taxon>Diplodia</taxon>
    </lineage>
</organism>
<protein>
    <submittedName>
        <fullName evidence="5">Ankyrin repeat protein</fullName>
    </submittedName>
</protein>
<dbReference type="PROSITE" id="PS50297">
    <property type="entry name" value="ANK_REP_REGION"/>
    <property type="match status" value="4"/>
</dbReference>
<dbReference type="PANTHER" id="PTHR24126">
    <property type="entry name" value="ANKYRIN REPEAT, PH AND SEC7 DOMAIN CONTAINING PROTEIN SECG-RELATED"/>
    <property type="match status" value="1"/>
</dbReference>
<sequence length="792" mass="82298">MDPATVLSMAGACLTLVTRTVTDVNDIVGKYRKMDQKLSLIAARLGTIKATMSQLESWLRSDGDAASTPEIERDLRDAISACSVVVTEIQLYVTNVRKGWLGGKFRYLWDEGQFLQFSSALDSQIAALGLFVNVILLNSNAQRRVVLDSAASRRALREACDQASLYTNRRKSLSVKAGSSSFGSPTSEGSAFTFDDELIDSETYRATFRRVMTMGTQKEGDSVAGGNRDVREALPSGTSSSGVPSTASAIFDSRNSETLTMTTVSTGSTASTSSTHSYGMPNADWKKTSRNRSWSSRSGKQSRALVKDLCLAAAQGDTPTIESLCSKGADVNGRYEIVSFSPTSIKEDQGIAVKSIFRHASSSSKSERTPLHHAAEHGQADAIRVLIARGADPNAKAKGGRIPLHAATGASETVETLIALGAKILATDDTGATPLHALSSTGQADGVKALLAARCPVDMVDKAQRTPLHHACRRSANTAVVSALLSAGAYANAPDAQGLRPLHEACKNNNAELIPLLASAGADIEAPAKDLWRPLHYAAAYPPPSPSTSTTSSPLLSLLSLSASVTACTATRQHPLHLAVSCTATSSPPHPPSVAALLSAGAPVDATTAAGRRPLHLALQAAPTSATQEVVRMLLEHGADPVAGPEGSGGGSSAVEAPLVVAAAGAVKGVGPAVVVPLVEVVLEFGGAGREGEVAGRALLVVCEGRVGGGGGEGGKRDGRDAGVGGGGALLDVVRLLVGPRGGARPTHEVFRALWRNGKLGGWEKRAVHAVLNEVAPPGLRRDEAEWLIVAL</sequence>
<evidence type="ECO:0000256" key="3">
    <source>
        <dbReference type="PROSITE-ProRule" id="PRU00023"/>
    </source>
</evidence>
<feature type="compositionally biased region" description="Low complexity" evidence="4">
    <location>
        <begin position="256"/>
        <end position="277"/>
    </location>
</feature>
<dbReference type="SUPFAM" id="SSF48403">
    <property type="entry name" value="Ankyrin repeat"/>
    <property type="match status" value="1"/>
</dbReference>
<dbReference type="GeneID" id="31010232"/>
<comment type="caution">
    <text evidence="5">The sequence shown here is derived from an EMBL/GenBank/DDBJ whole genome shotgun (WGS) entry which is preliminary data.</text>
</comment>
<dbReference type="RefSeq" id="XP_020135521.1">
    <property type="nucleotide sequence ID" value="XM_020269973.1"/>
</dbReference>
<dbReference type="InterPro" id="IPR036770">
    <property type="entry name" value="Ankyrin_rpt-contain_sf"/>
</dbReference>
<name>A0A1J9RGK8_9PEZI</name>
<dbReference type="STRING" id="236234.A0A1J9RGK8"/>
<keyword evidence="2 3" id="KW-0040">ANK repeat</keyword>
<dbReference type="SMART" id="SM00248">
    <property type="entry name" value="ANK"/>
    <property type="match status" value="9"/>
</dbReference>
<dbReference type="PROSITE" id="PS50088">
    <property type="entry name" value="ANK_REPEAT"/>
    <property type="match status" value="5"/>
</dbReference>
<feature type="repeat" description="ANK" evidence="3">
    <location>
        <begin position="610"/>
        <end position="640"/>
    </location>
</feature>
<evidence type="ECO:0000313" key="6">
    <source>
        <dbReference type="Proteomes" id="UP000183809"/>
    </source>
</evidence>
<keyword evidence="1" id="KW-0677">Repeat</keyword>
<dbReference type="AlphaFoldDB" id="A0A1J9RGK8"/>
<feature type="compositionally biased region" description="Low complexity" evidence="4">
    <location>
        <begin position="235"/>
        <end position="249"/>
    </location>
</feature>
<feature type="repeat" description="ANK" evidence="3">
    <location>
        <begin position="463"/>
        <end position="496"/>
    </location>
</feature>
<evidence type="ECO:0000313" key="5">
    <source>
        <dbReference type="EMBL" id="OJD40678.1"/>
    </source>
</evidence>
<feature type="repeat" description="ANK" evidence="3">
    <location>
        <begin position="497"/>
        <end position="529"/>
    </location>
</feature>
<dbReference type="Gene3D" id="1.25.40.20">
    <property type="entry name" value="Ankyrin repeat-containing domain"/>
    <property type="match status" value="4"/>
</dbReference>
<evidence type="ECO:0000256" key="4">
    <source>
        <dbReference type="SAM" id="MobiDB-lite"/>
    </source>
</evidence>
<feature type="compositionally biased region" description="Polar residues" evidence="4">
    <location>
        <begin position="291"/>
        <end position="300"/>
    </location>
</feature>
<dbReference type="PRINTS" id="PR01415">
    <property type="entry name" value="ANKYRIN"/>
</dbReference>
<dbReference type="InterPro" id="IPR002110">
    <property type="entry name" value="Ankyrin_rpt"/>
</dbReference>
<feature type="region of interest" description="Disordered" evidence="4">
    <location>
        <begin position="217"/>
        <end position="300"/>
    </location>
</feature>
<evidence type="ECO:0000256" key="1">
    <source>
        <dbReference type="ARBA" id="ARBA00022737"/>
    </source>
</evidence>
<dbReference type="EMBL" id="MNUE01000001">
    <property type="protein sequence ID" value="OJD40678.1"/>
    <property type="molecule type" value="Genomic_DNA"/>
</dbReference>
<dbReference type="Proteomes" id="UP000183809">
    <property type="component" value="Unassembled WGS sequence"/>
</dbReference>
<evidence type="ECO:0000256" key="2">
    <source>
        <dbReference type="ARBA" id="ARBA00023043"/>
    </source>
</evidence>
<dbReference type="PANTHER" id="PTHR24126:SF14">
    <property type="entry name" value="ANK_REP_REGION DOMAIN-CONTAINING PROTEIN"/>
    <property type="match status" value="1"/>
</dbReference>
<dbReference type="OrthoDB" id="539213at2759"/>
<gene>
    <name evidence="5" type="ORF">BKCO1_1000562</name>
</gene>
<reference evidence="5 6" key="1">
    <citation type="submission" date="2016-10" db="EMBL/GenBank/DDBJ databases">
        <title>Proteomics and genomics reveal pathogen-plant mechanisms compatible with a hemibiotrophic lifestyle of Diplodia corticola.</title>
        <authorList>
            <person name="Fernandes I."/>
            <person name="De Jonge R."/>
            <person name="Van De Peer Y."/>
            <person name="Devreese B."/>
            <person name="Alves A."/>
            <person name="Esteves A.C."/>
        </authorList>
    </citation>
    <scope>NUCLEOTIDE SEQUENCE [LARGE SCALE GENOMIC DNA]</scope>
    <source>
        <strain evidence="5 6">CBS 112549</strain>
    </source>
</reference>
<proteinExistence type="predicted"/>
<dbReference type="Pfam" id="PF00023">
    <property type="entry name" value="Ank"/>
    <property type="match status" value="3"/>
</dbReference>
<keyword evidence="6" id="KW-1185">Reference proteome</keyword>